<dbReference type="Proteomes" id="UP000029857">
    <property type="component" value="Unassembled WGS sequence"/>
</dbReference>
<name>A0A4U8U959_9HELI</name>
<evidence type="ECO:0000313" key="2">
    <source>
        <dbReference type="Proteomes" id="UP000029857"/>
    </source>
</evidence>
<organism evidence="1 2">
    <name type="scientific">Helicobacter bilis</name>
    <dbReference type="NCBI Taxonomy" id="37372"/>
    <lineage>
        <taxon>Bacteria</taxon>
        <taxon>Pseudomonadati</taxon>
        <taxon>Campylobacterota</taxon>
        <taxon>Epsilonproteobacteria</taxon>
        <taxon>Campylobacterales</taxon>
        <taxon>Helicobacteraceae</taxon>
        <taxon>Helicobacter</taxon>
    </lineage>
</organism>
<gene>
    <name evidence="1" type="ORF">LS79_004050</name>
</gene>
<dbReference type="EMBL" id="JRPJ02000010">
    <property type="protein sequence ID" value="TLE10979.1"/>
    <property type="molecule type" value="Genomic_DNA"/>
</dbReference>
<accession>A0A4U8U959</accession>
<proteinExistence type="predicted"/>
<dbReference type="RefSeq" id="WP_034580478.1">
    <property type="nucleotide sequence ID" value="NZ_FZMS01000041.1"/>
</dbReference>
<sequence>MKLYKIASLCVAGFFIVGCGNSMPNCNDKQVEDLLQQIVKNQFKQVFGNESKDLKVSFSGFATNEKNETKKTSYMSSDG</sequence>
<comment type="caution">
    <text evidence="1">The sequence shown here is derived from an EMBL/GenBank/DDBJ whole genome shotgun (WGS) entry which is preliminary data.</text>
</comment>
<evidence type="ECO:0000313" key="1">
    <source>
        <dbReference type="EMBL" id="TLE10979.1"/>
    </source>
</evidence>
<evidence type="ECO:0008006" key="3">
    <source>
        <dbReference type="Google" id="ProtNLM"/>
    </source>
</evidence>
<dbReference type="AlphaFoldDB" id="A0A4U8U959"/>
<reference evidence="1 2" key="1">
    <citation type="journal article" date="2014" name="Genome Announc.">
        <title>Draft genome sequences of eight enterohepatic helicobacter species isolated from both laboratory and wild rodents.</title>
        <authorList>
            <person name="Sheh A."/>
            <person name="Shen Z."/>
            <person name="Fox J.G."/>
        </authorList>
    </citation>
    <scope>NUCLEOTIDE SEQUENCE [LARGE SCALE GENOMIC DNA]</scope>
    <source>
        <strain evidence="1 2">ATCC 49320</strain>
    </source>
</reference>
<dbReference type="PROSITE" id="PS51257">
    <property type="entry name" value="PROKAR_LIPOPROTEIN"/>
    <property type="match status" value="1"/>
</dbReference>
<protein>
    <recommendedName>
        <fullName evidence="3">Lipoprotein</fullName>
    </recommendedName>
</protein>